<feature type="coiled-coil region" evidence="5">
    <location>
        <begin position="378"/>
        <end position="435"/>
    </location>
</feature>
<evidence type="ECO:0000313" key="9">
    <source>
        <dbReference type="Proteomes" id="UP001385499"/>
    </source>
</evidence>
<dbReference type="InterPro" id="IPR006118">
    <property type="entry name" value="Recombinase_CS"/>
</dbReference>
<dbReference type="InterPro" id="IPR050639">
    <property type="entry name" value="SSR_resolvase"/>
</dbReference>
<name>A0ABU8TFE9_9HYPH</name>
<feature type="domain" description="Recombinase" evidence="7">
    <location>
        <begin position="170"/>
        <end position="286"/>
    </location>
</feature>
<dbReference type="PROSITE" id="PS00397">
    <property type="entry name" value="RECOMBINASES_1"/>
    <property type="match status" value="1"/>
</dbReference>
<dbReference type="PANTHER" id="PTHR30461:SF2">
    <property type="entry name" value="SERINE RECOMBINASE PINE-RELATED"/>
    <property type="match status" value="1"/>
</dbReference>
<keyword evidence="3" id="KW-0233">DNA recombination</keyword>
<comment type="caution">
    <text evidence="8">The sequence shown here is derived from an EMBL/GenBank/DDBJ whole genome shotgun (WGS) entry which is preliminary data.</text>
</comment>
<evidence type="ECO:0000259" key="7">
    <source>
        <dbReference type="PROSITE" id="PS51737"/>
    </source>
</evidence>
<accession>A0ABU8TFE9</accession>
<dbReference type="RefSeq" id="WP_340272369.1">
    <property type="nucleotide sequence ID" value="NZ_JBAKIA010000001.1"/>
</dbReference>
<dbReference type="PROSITE" id="PS51737">
    <property type="entry name" value="RECOMBINASE_DNA_BIND"/>
    <property type="match status" value="1"/>
</dbReference>
<keyword evidence="9" id="KW-1185">Reference proteome</keyword>
<feature type="active site" description="O-(5'-phospho-DNA)-serine intermediate" evidence="4">
    <location>
        <position position="21"/>
    </location>
</feature>
<dbReference type="CDD" id="cd00338">
    <property type="entry name" value="Ser_Recombinase"/>
    <property type="match status" value="1"/>
</dbReference>
<keyword evidence="1" id="KW-0229">DNA integration</keyword>
<keyword evidence="5" id="KW-0175">Coiled coil</keyword>
<dbReference type="SUPFAM" id="SSF53041">
    <property type="entry name" value="Resolvase-like"/>
    <property type="match status" value="1"/>
</dbReference>
<proteinExistence type="predicted"/>
<evidence type="ECO:0000256" key="5">
    <source>
        <dbReference type="SAM" id="Coils"/>
    </source>
</evidence>
<dbReference type="PROSITE" id="PS51736">
    <property type="entry name" value="RECOMBINASES_3"/>
    <property type="match status" value="1"/>
</dbReference>
<evidence type="ECO:0000256" key="3">
    <source>
        <dbReference type="ARBA" id="ARBA00023172"/>
    </source>
</evidence>
<gene>
    <name evidence="8" type="ORF">V6575_02150</name>
</gene>
<evidence type="ECO:0000259" key="6">
    <source>
        <dbReference type="PROSITE" id="PS51736"/>
    </source>
</evidence>
<dbReference type="InterPro" id="IPR006119">
    <property type="entry name" value="Resolv_N"/>
</dbReference>
<keyword evidence="2" id="KW-0238">DNA-binding</keyword>
<dbReference type="SMART" id="SM00857">
    <property type="entry name" value="Resolvase"/>
    <property type="match status" value="1"/>
</dbReference>
<protein>
    <submittedName>
        <fullName evidence="8">Recombinase family protein</fullName>
    </submittedName>
</protein>
<dbReference type="Pfam" id="PF00239">
    <property type="entry name" value="Resolvase"/>
    <property type="match status" value="1"/>
</dbReference>
<evidence type="ECO:0000313" key="8">
    <source>
        <dbReference type="EMBL" id="MEJ8472877.1"/>
    </source>
</evidence>
<dbReference type="PANTHER" id="PTHR30461">
    <property type="entry name" value="DNA-INVERTASE FROM LAMBDOID PROPHAGE"/>
    <property type="match status" value="1"/>
</dbReference>
<reference evidence="8 9" key="1">
    <citation type="submission" date="2024-02" db="EMBL/GenBank/DDBJ databases">
        <title>Roseibium algae sp. nov., isolated from marine alga (Grateloupia sp.), showing potential in myo-inositol conversion.</title>
        <authorList>
            <person name="Wang Y."/>
        </authorList>
    </citation>
    <scope>NUCLEOTIDE SEQUENCE [LARGE SCALE GENOMIC DNA]</scope>
    <source>
        <strain evidence="8 9">H3510</strain>
    </source>
</reference>
<organism evidence="8 9">
    <name type="scientific">Roseibium algae</name>
    <dbReference type="NCBI Taxonomy" id="3123038"/>
    <lineage>
        <taxon>Bacteria</taxon>
        <taxon>Pseudomonadati</taxon>
        <taxon>Pseudomonadota</taxon>
        <taxon>Alphaproteobacteria</taxon>
        <taxon>Hyphomicrobiales</taxon>
        <taxon>Stappiaceae</taxon>
        <taxon>Roseibium</taxon>
    </lineage>
</organism>
<dbReference type="InterPro" id="IPR025827">
    <property type="entry name" value="Zn_ribbon_recom_dom"/>
</dbReference>
<dbReference type="InterPro" id="IPR036162">
    <property type="entry name" value="Resolvase-like_N_sf"/>
</dbReference>
<dbReference type="InterPro" id="IPR011109">
    <property type="entry name" value="DNA_bind_recombinase_dom"/>
</dbReference>
<evidence type="ECO:0000256" key="2">
    <source>
        <dbReference type="ARBA" id="ARBA00023125"/>
    </source>
</evidence>
<dbReference type="EMBL" id="JBAKIA010000001">
    <property type="protein sequence ID" value="MEJ8472877.1"/>
    <property type="molecule type" value="Genomic_DNA"/>
</dbReference>
<evidence type="ECO:0000256" key="1">
    <source>
        <dbReference type="ARBA" id="ARBA00022908"/>
    </source>
</evidence>
<evidence type="ECO:0000256" key="4">
    <source>
        <dbReference type="PROSITE-ProRule" id="PRU10137"/>
    </source>
</evidence>
<sequence length="517" mass="59426">MGEAKIQSETVPKALIYCRVSSTRQKTEGGGLESQEHRCRQYADSKGYQVVGVFPDDASGGGDFMNRPGMVALLSFLDAQPGEKYIVVFDDLKRFARDTEFHIKLRREFQARGARIECLNFKLDDDTPEGKFIETIIAAQGELEREQNRRQVIQKMKARVEKGYWVFHAPIGYRYASNRVHGKLMVYDEPLASIVREALESYAIGRFRSQAEVKRFLESKPDFPKDLPNGEVRAWKVTKMLKQSLYAGFIEVPNWNVSLRKGHHEPLISFDTFTRIQKNLDAGARPAARKDISADFPLRGFVCCDDCGKPMTAAWSKGCRKRYAYYLCDTRGCESKRKSVPRARIEDGFSDILKNMQPSKRFFALAKQMFIDAWDMHLAEAQVAKQAMVKQLKEIETQIEGVLDRIVEATNPSVITAYEKRIERLERDKIVLAERVENHIPPKGRLEEFIELSLVFLSRPWEIYENGSLAVKRTVLRLAFSEPLRYSRENGYRTTETTFPFKVLAGFNNQNEEMVHL</sequence>
<feature type="domain" description="Resolvase/invertase-type recombinase catalytic" evidence="6">
    <location>
        <begin position="13"/>
        <end position="163"/>
    </location>
</feature>
<dbReference type="Gene3D" id="3.90.1750.20">
    <property type="entry name" value="Putative Large Serine Recombinase, Chain B, Domain 2"/>
    <property type="match status" value="1"/>
</dbReference>
<dbReference type="InterPro" id="IPR038109">
    <property type="entry name" value="DNA_bind_recomb_sf"/>
</dbReference>
<dbReference type="Proteomes" id="UP001385499">
    <property type="component" value="Unassembled WGS sequence"/>
</dbReference>
<dbReference type="Gene3D" id="3.40.50.1390">
    <property type="entry name" value="Resolvase, N-terminal catalytic domain"/>
    <property type="match status" value="1"/>
</dbReference>
<dbReference type="Pfam" id="PF13408">
    <property type="entry name" value="Zn_ribbon_recom"/>
    <property type="match status" value="1"/>
</dbReference>